<dbReference type="EMBL" id="FOGB01000004">
    <property type="protein sequence ID" value="SEQ48625.1"/>
    <property type="molecule type" value="Genomic_DNA"/>
</dbReference>
<keyword evidence="2" id="KW-1185">Reference proteome</keyword>
<sequence length="165" mass="17948">MIIDLALYSGVDVDVSGVDDAELETVVCLADCHPEGLENDDGVIEHFNLVMYFEECPEEGVIPLGNPLDSPVKKVVSSKSVLMSAENPSGFKLEDLLQQLQVEVNAKHQKILSDDSDISRRVQANNLKILECLAEAERLQRDSYAQLAEIAPDAGPEGKARIGGE</sequence>
<evidence type="ECO:0000313" key="1">
    <source>
        <dbReference type="EMBL" id="SEQ48625.1"/>
    </source>
</evidence>
<evidence type="ECO:0000313" key="2">
    <source>
        <dbReference type="Proteomes" id="UP000198749"/>
    </source>
</evidence>
<accession>A0A1H9GES4</accession>
<name>A0A1H9GES4_9GAMM</name>
<organism evidence="1 2">
    <name type="scientific">Amphritea atlantica</name>
    <dbReference type="NCBI Taxonomy" id="355243"/>
    <lineage>
        <taxon>Bacteria</taxon>
        <taxon>Pseudomonadati</taxon>
        <taxon>Pseudomonadota</taxon>
        <taxon>Gammaproteobacteria</taxon>
        <taxon>Oceanospirillales</taxon>
        <taxon>Oceanospirillaceae</taxon>
        <taxon>Amphritea</taxon>
    </lineage>
</organism>
<dbReference type="Proteomes" id="UP000198749">
    <property type="component" value="Unassembled WGS sequence"/>
</dbReference>
<dbReference type="AlphaFoldDB" id="A0A1H9GES4"/>
<proteinExistence type="predicted"/>
<gene>
    <name evidence="1" type="ORF">SAMN03080615_01642</name>
</gene>
<reference evidence="2" key="1">
    <citation type="submission" date="2016-10" db="EMBL/GenBank/DDBJ databases">
        <authorList>
            <person name="Varghese N."/>
            <person name="Submissions S."/>
        </authorList>
    </citation>
    <scope>NUCLEOTIDE SEQUENCE [LARGE SCALE GENOMIC DNA]</scope>
    <source>
        <strain evidence="2">DSM 18887</strain>
    </source>
</reference>
<protein>
    <submittedName>
        <fullName evidence="1">Uncharacterized protein</fullName>
    </submittedName>
</protein>
<dbReference type="STRING" id="355243.SAMN03080615_01642"/>
<dbReference type="RefSeq" id="WP_175483475.1">
    <property type="nucleotide sequence ID" value="NZ_AP025284.1"/>
</dbReference>